<evidence type="ECO:0000259" key="2">
    <source>
        <dbReference type="Pfam" id="PF22813"/>
    </source>
</evidence>
<organism evidence="4 5">
    <name type="scientific">Carnobacterium divergens</name>
    <name type="common">Lactobacillus divergens</name>
    <dbReference type="NCBI Taxonomy" id="2748"/>
    <lineage>
        <taxon>Bacteria</taxon>
        <taxon>Bacillati</taxon>
        <taxon>Bacillota</taxon>
        <taxon>Bacilli</taxon>
        <taxon>Lactobacillales</taxon>
        <taxon>Carnobacteriaceae</taxon>
        <taxon>Carnobacterium</taxon>
    </lineage>
</organism>
<feature type="transmembrane region" description="Helical" evidence="1">
    <location>
        <begin position="7"/>
        <end position="26"/>
    </location>
</feature>
<dbReference type="RefSeq" id="WP_311781043.1">
    <property type="nucleotide sequence ID" value="NZ_JALRMR010000023.1"/>
</dbReference>
<dbReference type="Pfam" id="PF22813">
    <property type="entry name" value="TcaA_2nd"/>
    <property type="match status" value="1"/>
</dbReference>
<dbReference type="EMBL" id="JALRMR010000023">
    <property type="protein sequence ID" value="MDT1975417.1"/>
    <property type="molecule type" value="Genomic_DNA"/>
</dbReference>
<comment type="caution">
    <text evidence="4">The sequence shown here is derived from an EMBL/GenBank/DDBJ whole genome shotgun (WGS) entry which is preliminary data.</text>
</comment>
<dbReference type="PANTHER" id="PTHR40038">
    <property type="entry name" value="MEMBRANE-ASSOCIATED PROTEIN TCAA"/>
    <property type="match status" value="1"/>
</dbReference>
<keyword evidence="1" id="KW-0472">Membrane</keyword>
<evidence type="ECO:0000313" key="4">
    <source>
        <dbReference type="EMBL" id="MDT1975417.1"/>
    </source>
</evidence>
<evidence type="ECO:0000259" key="3">
    <source>
        <dbReference type="Pfam" id="PF25155"/>
    </source>
</evidence>
<sequence>MKNKDKILLAITCILIFILVISVGFYTTSKSKFVNNFEVLISEKNITELQNSMVSSEKNLALKKSDIKSFINYFENDKDKKNIFFESLNEQLTDSNESYQNDSFFKIVSKKRQFLIFPKYQVEVQPRYITISTDVDKIVLRDAEKKLINYDTRSKKYGPIFPGKHVFKMELVSDIPMIEITKKDVIVWDKDKNLDAYLTKELPKEKSFTEDVAKTLDLFSTDYASFIGGGFVDADSPVLKEMASELIGVRSIFKTIDYQYNGIKVNNDSIKLFTKGSKWHMAVELFLDTETSFESVALEGFKMEIEKSSVYKYELIYDKKINKWEVVNRNEGFGKSDEWKNVTDIHHKQPKIYNWNSDETIDKTNLL</sequence>
<dbReference type="AlphaFoldDB" id="A0AAW8RD46"/>
<name>A0AAW8RD46_CARDV</name>
<dbReference type="InterPro" id="IPR054529">
    <property type="entry name" value="TcaA_2nd"/>
</dbReference>
<keyword evidence="1" id="KW-1133">Transmembrane helix</keyword>
<feature type="domain" description="YvbJ-like NTF2-like" evidence="3">
    <location>
        <begin position="223"/>
        <end position="328"/>
    </location>
</feature>
<evidence type="ECO:0000313" key="5">
    <source>
        <dbReference type="Proteomes" id="UP001249945"/>
    </source>
</evidence>
<proteinExistence type="predicted"/>
<dbReference type="InterPro" id="IPR056902">
    <property type="entry name" value="NTF2_YvbJ"/>
</dbReference>
<reference evidence="4" key="1">
    <citation type="submission" date="2022-04" db="EMBL/GenBank/DDBJ databases">
        <title>Draft genome sequences of lactic acid bacteria (LAB) strains involved in meat spoilage.</title>
        <authorList>
            <person name="Palevich N."/>
        </authorList>
    </citation>
    <scope>NUCLEOTIDE SEQUENCE</scope>
    <source>
        <strain evidence="4">9-14</strain>
    </source>
</reference>
<dbReference type="PANTHER" id="PTHR40038:SF1">
    <property type="entry name" value="MEMBRANE-ASSOCIATED PROTEIN TCAA"/>
    <property type="match status" value="1"/>
</dbReference>
<keyword evidence="1" id="KW-0812">Transmembrane</keyword>
<dbReference type="Proteomes" id="UP001249945">
    <property type="component" value="Unassembled WGS sequence"/>
</dbReference>
<protein>
    <submittedName>
        <fullName evidence="4">Uncharacterized protein</fullName>
    </submittedName>
</protein>
<evidence type="ECO:0000256" key="1">
    <source>
        <dbReference type="SAM" id="Phobius"/>
    </source>
</evidence>
<gene>
    <name evidence="4" type="ORF">MX635_13490</name>
</gene>
<accession>A0AAW8RD46</accession>
<dbReference type="Pfam" id="PF25155">
    <property type="entry name" value="NTF2_YvbJ"/>
    <property type="match status" value="1"/>
</dbReference>
<feature type="domain" description="TcaA second" evidence="2">
    <location>
        <begin position="31"/>
        <end position="124"/>
    </location>
</feature>